<name>C5BFD9_EDWI9</name>
<protein>
    <submittedName>
        <fullName evidence="1">Uncharacterized protein</fullName>
    </submittedName>
</protein>
<reference evidence="1 2" key="2">
    <citation type="journal article" date="2012" name="J. Bacteriol.">
        <title>Genome Sequence of Edwardsiella ictaluri 93-146, a Strain Associated with a Natural Channel Catfish Outbreak of Enteric Septicemia of Catfish.</title>
        <authorList>
            <person name="Williams M.L."/>
            <person name="Gillaspy A.F."/>
            <person name="Dyer D.W."/>
            <person name="Thune R.L."/>
            <person name="Waldbieser G.C."/>
            <person name="Schuster S.C."/>
            <person name="Gipson J."/>
            <person name="Zaitshik J."/>
            <person name="Landry C."/>
            <person name="Banes M.M."/>
            <person name="Lawrence M.L."/>
        </authorList>
    </citation>
    <scope>NUCLEOTIDE SEQUENCE [LARGE SCALE GENOMIC DNA]</scope>
    <source>
        <strain evidence="1 2">93-146</strain>
    </source>
</reference>
<dbReference type="KEGG" id="eic:NT01EI_1470"/>
<dbReference type="Proteomes" id="UP000001485">
    <property type="component" value="Chromosome"/>
</dbReference>
<organism evidence="1 2">
    <name type="scientific">Edwardsiella ictaluri (strain 93-146)</name>
    <dbReference type="NCBI Taxonomy" id="634503"/>
    <lineage>
        <taxon>Bacteria</taxon>
        <taxon>Pseudomonadati</taxon>
        <taxon>Pseudomonadota</taxon>
        <taxon>Gammaproteobacteria</taxon>
        <taxon>Enterobacterales</taxon>
        <taxon>Hafniaceae</taxon>
        <taxon>Edwardsiella</taxon>
    </lineage>
</organism>
<sequence length="37" mass="4262">MLFLFIQDLSMAHPMRQRDAGCFFGMIGALRSTKDKQ</sequence>
<gene>
    <name evidence="1" type="ordered locus">NT01EI_1470</name>
</gene>
<evidence type="ECO:0000313" key="2">
    <source>
        <dbReference type="Proteomes" id="UP000001485"/>
    </source>
</evidence>
<dbReference type="AlphaFoldDB" id="C5BFD9"/>
<dbReference type="EMBL" id="CP001600">
    <property type="protein sequence ID" value="ACR68656.1"/>
    <property type="molecule type" value="Genomic_DNA"/>
</dbReference>
<dbReference type="HOGENOM" id="CLU_3343048_0_0_6"/>
<proteinExistence type="predicted"/>
<accession>C5BFD9</accession>
<reference evidence="2" key="1">
    <citation type="submission" date="2009-03" db="EMBL/GenBank/DDBJ databases">
        <title>Complete genome sequence of Edwardsiella ictaluri 93-146.</title>
        <authorList>
            <person name="Williams M.L."/>
            <person name="Gillaspy A.F."/>
            <person name="Dyer D.W."/>
            <person name="Thune R.L."/>
            <person name="Waldbieser G.C."/>
            <person name="Schuster S.C."/>
            <person name="Gipson J."/>
            <person name="Zaitshik J."/>
            <person name="Landry C."/>
            <person name="Lawrence M.L."/>
        </authorList>
    </citation>
    <scope>NUCLEOTIDE SEQUENCE [LARGE SCALE GENOMIC DNA]</scope>
    <source>
        <strain evidence="2">93-146</strain>
    </source>
</reference>
<evidence type="ECO:0000313" key="1">
    <source>
        <dbReference type="EMBL" id="ACR68656.1"/>
    </source>
</evidence>